<dbReference type="SUPFAM" id="SSF50129">
    <property type="entry name" value="GroES-like"/>
    <property type="match status" value="1"/>
</dbReference>
<feature type="domain" description="Enoyl reductase (ER)" evidence="4">
    <location>
        <begin position="14"/>
        <end position="349"/>
    </location>
</feature>
<proteinExistence type="inferred from homology"/>
<protein>
    <submittedName>
        <fullName evidence="5">GroES-like protein</fullName>
    </submittedName>
</protein>
<dbReference type="SUPFAM" id="SSF51735">
    <property type="entry name" value="NAD(P)-binding Rossmann-fold domains"/>
    <property type="match status" value="1"/>
</dbReference>
<comment type="caution">
    <text evidence="5">The sequence shown here is derived from an EMBL/GenBank/DDBJ whole genome shotgun (WGS) entry which is preliminary data.</text>
</comment>
<dbReference type="AlphaFoldDB" id="A0AAD6DKP2"/>
<evidence type="ECO:0000256" key="2">
    <source>
        <dbReference type="ARBA" id="ARBA00023002"/>
    </source>
</evidence>
<dbReference type="Pfam" id="PF00107">
    <property type="entry name" value="ADH_zinc_N"/>
    <property type="match status" value="1"/>
</dbReference>
<dbReference type="EMBL" id="JAQJAC010000004">
    <property type="protein sequence ID" value="KAJ5586036.1"/>
    <property type="molecule type" value="Genomic_DNA"/>
</dbReference>
<dbReference type="InterPro" id="IPR036291">
    <property type="entry name" value="NAD(P)-bd_dom_sf"/>
</dbReference>
<dbReference type="PANTHER" id="PTHR45348:SF2">
    <property type="entry name" value="ZINC-TYPE ALCOHOL DEHYDROGENASE-LIKE PROTEIN C2E1P3.01"/>
    <property type="match status" value="1"/>
</dbReference>
<feature type="compositionally biased region" description="Polar residues" evidence="3">
    <location>
        <begin position="1"/>
        <end position="23"/>
    </location>
</feature>
<name>A0AAD6DKP2_9EURO</name>
<dbReference type="Gene3D" id="3.40.50.720">
    <property type="entry name" value="NAD(P)-binding Rossmann-like Domain"/>
    <property type="match status" value="1"/>
</dbReference>
<dbReference type="Proteomes" id="UP001216150">
    <property type="component" value="Unassembled WGS sequence"/>
</dbReference>
<evidence type="ECO:0000259" key="4">
    <source>
        <dbReference type="SMART" id="SM00829"/>
    </source>
</evidence>
<accession>A0AAD6DKP2</accession>
<keyword evidence="2" id="KW-0560">Oxidoreductase</keyword>
<reference evidence="5 6" key="1">
    <citation type="journal article" date="2023" name="IMA Fungus">
        <title>Comparative genomic study of the Penicillium genus elucidates a diverse pangenome and 15 lateral gene transfer events.</title>
        <authorList>
            <person name="Petersen C."/>
            <person name="Sorensen T."/>
            <person name="Nielsen M.R."/>
            <person name="Sondergaard T.E."/>
            <person name="Sorensen J.L."/>
            <person name="Fitzpatrick D.A."/>
            <person name="Frisvad J.C."/>
            <person name="Nielsen K.L."/>
        </authorList>
    </citation>
    <scope>NUCLEOTIDE SEQUENCE [LARGE SCALE GENOMIC DNA]</scope>
    <source>
        <strain evidence="5 6">IBT 29057</strain>
    </source>
</reference>
<dbReference type="InterPro" id="IPR013154">
    <property type="entry name" value="ADH-like_N"/>
</dbReference>
<evidence type="ECO:0000313" key="5">
    <source>
        <dbReference type="EMBL" id="KAJ5586036.1"/>
    </source>
</evidence>
<dbReference type="CDD" id="cd08249">
    <property type="entry name" value="enoyl_reductase_like"/>
    <property type="match status" value="1"/>
</dbReference>
<evidence type="ECO:0000256" key="1">
    <source>
        <dbReference type="ARBA" id="ARBA00008072"/>
    </source>
</evidence>
<dbReference type="PANTHER" id="PTHR45348">
    <property type="entry name" value="HYPOTHETICAL OXIDOREDUCTASE (EUROFUNG)"/>
    <property type="match status" value="1"/>
</dbReference>
<evidence type="ECO:0000256" key="3">
    <source>
        <dbReference type="SAM" id="MobiDB-lite"/>
    </source>
</evidence>
<dbReference type="InterPro" id="IPR011032">
    <property type="entry name" value="GroES-like_sf"/>
</dbReference>
<sequence>MSTTHQAAITSQKGEALTITNRPTPSPGPNELLIEVHALALNPVDHYQRDTGAFITEYPTILGSDVAGIIIETGSSTRSALKRGTRVVALASTFFTPGNDYGAFQERVLVKEDTVSVLPESYSFIEGACFPLAVITAWNGWIWAGLEPTSATSSGTRASTSSTGVSEGVLVWGASSSVGTLAVQTAKLMGFTIYATASQRHHEYILGLGAKRVFDYKDVNVLDQIVSAARDEGVTIRIGYHAIGDQQLAVDTLDALRGSDHAKVAIAPILDPGLKVPDSIESAFVYAPLDPDELRKRVRLIFVEWLESKLAAKEVAPSPYAKVVKGGLESVNGALDELKSGVSCMKVVVELRGK</sequence>
<keyword evidence="6" id="KW-1185">Reference proteome</keyword>
<dbReference type="InterPro" id="IPR047122">
    <property type="entry name" value="Trans-enoyl_RdTase-like"/>
</dbReference>
<dbReference type="InterPro" id="IPR020843">
    <property type="entry name" value="ER"/>
</dbReference>
<dbReference type="SMART" id="SM00829">
    <property type="entry name" value="PKS_ER"/>
    <property type="match status" value="1"/>
</dbReference>
<comment type="similarity">
    <text evidence="1">Belongs to the zinc-containing alcohol dehydrogenase family.</text>
</comment>
<dbReference type="InterPro" id="IPR013149">
    <property type="entry name" value="ADH-like_C"/>
</dbReference>
<dbReference type="GO" id="GO:0016651">
    <property type="term" value="F:oxidoreductase activity, acting on NAD(P)H"/>
    <property type="evidence" value="ECO:0007669"/>
    <property type="project" value="InterPro"/>
</dbReference>
<dbReference type="Pfam" id="PF08240">
    <property type="entry name" value="ADH_N"/>
    <property type="match status" value="1"/>
</dbReference>
<dbReference type="Gene3D" id="3.90.180.10">
    <property type="entry name" value="Medium-chain alcohol dehydrogenases, catalytic domain"/>
    <property type="match status" value="1"/>
</dbReference>
<evidence type="ECO:0000313" key="6">
    <source>
        <dbReference type="Proteomes" id="UP001216150"/>
    </source>
</evidence>
<gene>
    <name evidence="5" type="ORF">N7450_005823</name>
</gene>
<organism evidence="5 6">
    <name type="scientific">Penicillium hetheringtonii</name>
    <dbReference type="NCBI Taxonomy" id="911720"/>
    <lineage>
        <taxon>Eukaryota</taxon>
        <taxon>Fungi</taxon>
        <taxon>Dikarya</taxon>
        <taxon>Ascomycota</taxon>
        <taxon>Pezizomycotina</taxon>
        <taxon>Eurotiomycetes</taxon>
        <taxon>Eurotiomycetidae</taxon>
        <taxon>Eurotiales</taxon>
        <taxon>Aspergillaceae</taxon>
        <taxon>Penicillium</taxon>
    </lineage>
</organism>
<feature type="region of interest" description="Disordered" evidence="3">
    <location>
        <begin position="1"/>
        <end position="26"/>
    </location>
</feature>